<evidence type="ECO:0000313" key="4">
    <source>
        <dbReference type="Proteomes" id="UP001253637"/>
    </source>
</evidence>
<dbReference type="Proteomes" id="UP001253637">
    <property type="component" value="Segment"/>
</dbReference>
<keyword evidence="2" id="KW-1133">Transmembrane helix</keyword>
<keyword evidence="2" id="KW-0472">Membrane</keyword>
<organism evidence="3 4">
    <name type="scientific">Pandoravirus japonicus</name>
    <dbReference type="NCBI Taxonomy" id="2823154"/>
    <lineage>
        <taxon>Viruses</taxon>
        <taxon>Pandoravirus</taxon>
    </lineage>
</organism>
<keyword evidence="2" id="KW-0812">Transmembrane</keyword>
<sequence length="67" mass="7859">MTFFFSPSSTISSSLFFPSAFVIDFRVFFCHRATDARKRERKRNKKKNWSTCAATEKETKGERRTKG</sequence>
<protein>
    <submittedName>
        <fullName evidence="3">Uncharacterized protein</fullName>
    </submittedName>
</protein>
<accession>A0A811BNK5</accession>
<feature type="region of interest" description="Disordered" evidence="1">
    <location>
        <begin position="39"/>
        <end position="67"/>
    </location>
</feature>
<dbReference type="EMBL" id="LC625835">
    <property type="protein sequence ID" value="BCU03438.1"/>
    <property type="molecule type" value="Genomic_DNA"/>
</dbReference>
<feature type="transmembrane region" description="Helical" evidence="2">
    <location>
        <begin position="15"/>
        <end position="34"/>
    </location>
</feature>
<feature type="compositionally biased region" description="Basic and acidic residues" evidence="1">
    <location>
        <begin position="55"/>
        <end position="67"/>
    </location>
</feature>
<evidence type="ECO:0000313" key="3">
    <source>
        <dbReference type="EMBL" id="BCU03438.1"/>
    </source>
</evidence>
<evidence type="ECO:0000256" key="1">
    <source>
        <dbReference type="SAM" id="MobiDB-lite"/>
    </source>
</evidence>
<name>A0A811BNK5_9VIRU</name>
<proteinExistence type="predicted"/>
<feature type="compositionally biased region" description="Basic residues" evidence="1">
    <location>
        <begin position="39"/>
        <end position="48"/>
    </location>
</feature>
<reference evidence="3" key="1">
    <citation type="submission" date="2021-04" db="EMBL/GenBank/DDBJ databases">
        <title>Draft Genome Sequence of Pandoravirus japonicus, Isolated from the Sabaishi River of Niigata, Japan.</title>
        <authorList>
            <person name="Hosokawa N."/>
            <person name="Takahashi H."/>
            <person name="Aoki K."/>
            <person name="Takemura M."/>
        </authorList>
    </citation>
    <scope>NUCLEOTIDE SEQUENCE</scope>
</reference>
<evidence type="ECO:0000256" key="2">
    <source>
        <dbReference type="SAM" id="Phobius"/>
    </source>
</evidence>